<dbReference type="Proteomes" id="UP000220214">
    <property type="component" value="Chromosome 13"/>
</dbReference>
<proteinExistence type="predicted"/>
<dbReference type="EMBL" id="LT608277">
    <property type="protein sequence ID" value="SCM18726.1"/>
    <property type="molecule type" value="Genomic_DNA"/>
</dbReference>
<dbReference type="EMBL" id="LT608261">
    <property type="protein sequence ID" value="SCM16928.1"/>
    <property type="molecule type" value="Genomic_DNA"/>
</dbReference>
<feature type="compositionally biased region" description="Basic and acidic residues" evidence="1">
    <location>
        <begin position="165"/>
        <end position="181"/>
    </location>
</feature>
<evidence type="ECO:0000313" key="9">
    <source>
        <dbReference type="Proteomes" id="UP000219860"/>
    </source>
</evidence>
<evidence type="ECO:0000256" key="2">
    <source>
        <dbReference type="SAM" id="Phobius"/>
    </source>
</evidence>
<evidence type="ECO:0000313" key="6">
    <source>
        <dbReference type="EMBL" id="SCM18726.1"/>
    </source>
</evidence>
<evidence type="ECO:0000313" key="3">
    <source>
        <dbReference type="EMBL" id="CXJ06077.1"/>
    </source>
</evidence>
<evidence type="ECO:0000313" key="11">
    <source>
        <dbReference type="Proteomes" id="UP000220214"/>
    </source>
</evidence>
<organism evidence="3 8">
    <name type="scientific">Plasmodium berghei</name>
    <dbReference type="NCBI Taxonomy" id="5821"/>
    <lineage>
        <taxon>Eukaryota</taxon>
        <taxon>Sar</taxon>
        <taxon>Alveolata</taxon>
        <taxon>Apicomplexa</taxon>
        <taxon>Aconoidasida</taxon>
        <taxon>Haemosporida</taxon>
        <taxon>Plasmodiidae</taxon>
        <taxon>Plasmodium</taxon>
        <taxon>Plasmodium (Vinckeia)</taxon>
    </lineage>
</organism>
<dbReference type="EMBL" id="LT608149">
    <property type="protein sequence ID" value="SCL98909.1"/>
    <property type="molecule type" value="Genomic_DNA"/>
</dbReference>
<name>A0A0Z0A3N1_PLABE</name>
<dbReference type="VEuPathDB" id="PlasmoDB:PBANKA_1365500"/>
<dbReference type="EMBL" id="LT160033">
    <property type="protein sequence ID" value="CXJ06077.1"/>
    <property type="molecule type" value="Genomic_DNA"/>
</dbReference>
<evidence type="ECO:0000313" key="8">
    <source>
        <dbReference type="Proteomes" id="UP000069549"/>
    </source>
</evidence>
<feature type="compositionally biased region" description="Basic and acidic residues" evidence="1">
    <location>
        <begin position="146"/>
        <end position="156"/>
    </location>
</feature>
<gene>
    <name evidence="3" type="primary">IBIS1</name>
    <name evidence="3" type="ORF">PBK173_000426900</name>
    <name evidence="7" type="ORF">PBNK65E_000416400</name>
    <name evidence="4" type="ORF">PBNK65NY_000415700</name>
    <name evidence="5" type="ORF">PBSP11A_000416200</name>
    <name evidence="6" type="ORF">PBSP11RLL_000416400</name>
</gene>
<dbReference type="Proteomes" id="UP000219974">
    <property type="component" value="Chromosome 13"/>
</dbReference>
<accession>A0A0Z0A3N1</accession>
<keyword evidence="2" id="KW-0472">Membrane</keyword>
<keyword evidence="2" id="KW-0812">Transmembrane</keyword>
<feature type="transmembrane region" description="Helical" evidence="2">
    <location>
        <begin position="284"/>
        <end position="302"/>
    </location>
</feature>
<evidence type="ECO:0000313" key="7">
    <source>
        <dbReference type="EMBL" id="SCN28162.1"/>
    </source>
</evidence>
<protein>
    <submittedName>
        <fullName evidence="3">Exported protein IBIS1</fullName>
    </submittedName>
</protein>
<evidence type="ECO:0000313" key="12">
    <source>
        <dbReference type="Proteomes" id="UP000516480"/>
    </source>
</evidence>
<dbReference type="OrthoDB" id="372765at2759"/>
<dbReference type="Proteomes" id="UP000069549">
    <property type="component" value="Chromosome 13"/>
</dbReference>
<sequence length="327" mass="37407">MKKGNNGNFSMARNCECKKIDNDDMVSSTRYSNKFGEKFNLISCTKLFALGMLFLICKNCDNSTQTTSAYQEYQYNGLILGKSRILSELDQNKDQNLGYKTQSYEDSSTENASTSYMSTLKTDEESNTAGEDRKEDNNDAAFIGKKSTEKKPHIDRISSTLNPESTDRRKSSDEQKSSNDKNIFKDVDDLINGIKSRYQDITNKIKSPEFQNECKGYINVAKEMIEDHRNHAMRFVSRNLNSLGIDQIFNDEHGGYAFLAKIMLTKVFVDNLFVPNFLKNNSTILSTIVYFLIISFIVSNYLDATQNNERERKNLNKSNIFCRAKPM</sequence>
<dbReference type="EMBL" id="LT614639">
    <property type="protein sequence ID" value="SCN28162.1"/>
    <property type="molecule type" value="Genomic_DNA"/>
</dbReference>
<dbReference type="AlphaFoldDB" id="A0A0Z0A3N1"/>
<feature type="region of interest" description="Disordered" evidence="1">
    <location>
        <begin position="100"/>
        <end position="181"/>
    </location>
</feature>
<evidence type="ECO:0000313" key="4">
    <source>
        <dbReference type="EMBL" id="SCL98909.1"/>
    </source>
</evidence>
<dbReference type="Proteomes" id="UP000219860">
    <property type="component" value="Chromosome 13"/>
</dbReference>
<dbReference type="Proteomes" id="UP000516480">
    <property type="component" value="Chromosome 13"/>
</dbReference>
<evidence type="ECO:0000256" key="1">
    <source>
        <dbReference type="SAM" id="MobiDB-lite"/>
    </source>
</evidence>
<evidence type="ECO:0000313" key="5">
    <source>
        <dbReference type="EMBL" id="SCM16928.1"/>
    </source>
</evidence>
<dbReference type="OMA" id="QEYQYNG"/>
<evidence type="ECO:0000313" key="10">
    <source>
        <dbReference type="Proteomes" id="UP000219974"/>
    </source>
</evidence>
<feature type="compositionally biased region" description="Polar residues" evidence="1">
    <location>
        <begin position="100"/>
        <end position="120"/>
    </location>
</feature>
<reference evidence="3 8" key="1">
    <citation type="submission" date="2016-02" db="EMBL/GenBank/DDBJ databases">
        <authorList>
            <consortium name="Pathogen Informatics"/>
        </authorList>
    </citation>
    <scope>NUCLEOTIDE SEQUENCE [LARGE SCALE GENOMIC DNA]</scope>
    <source>
        <strain evidence="3 8">K173</strain>
        <strain evidence="4 12">NK65 ny</strain>
        <strain evidence="7 11">NK65e</strain>
        <strain evidence="5 9">SP11 Antwerpcl1</strain>
        <strain evidence="6 10">SP11 RLL</strain>
    </source>
</reference>
<keyword evidence="2" id="KW-1133">Transmembrane helix</keyword>